<protein>
    <submittedName>
        <fullName evidence="3">DNA-binding protein</fullName>
    </submittedName>
</protein>
<dbReference type="SUPFAM" id="SSF46955">
    <property type="entry name" value="Putative DNA-binding domain"/>
    <property type="match status" value="1"/>
</dbReference>
<proteinExistence type="predicted"/>
<keyword evidence="3" id="KW-0238">DNA-binding</keyword>
<dbReference type="Proteomes" id="UP000345527">
    <property type="component" value="Unassembled WGS sequence"/>
</dbReference>
<dbReference type="AlphaFoldDB" id="A0A5J5E2Y3"/>
<evidence type="ECO:0000313" key="3">
    <source>
        <dbReference type="EMBL" id="KAA8823438.1"/>
    </source>
</evidence>
<dbReference type="NCBIfam" id="TIGR01764">
    <property type="entry name" value="excise"/>
    <property type="match status" value="1"/>
</dbReference>
<reference evidence="4 5" key="1">
    <citation type="journal article" date="2019" name="Syst. Appl. Microbiol.">
        <title>Characterization of Bifidobacterium species in feaces of the Egyptian fruit bat: Description of B. vespertilionis sp. nov. and B. rousetti sp. nov.</title>
        <authorList>
            <person name="Modesto M."/>
            <person name="Satti M."/>
            <person name="Watanabe K."/>
            <person name="Puglisi E."/>
            <person name="Morelli L."/>
            <person name="Huang C.-H."/>
            <person name="Liou J.-S."/>
            <person name="Miyashita M."/>
            <person name="Tamura T."/>
            <person name="Saito S."/>
            <person name="Mori K."/>
            <person name="Huang L."/>
            <person name="Sciavilla P."/>
            <person name="Sandri C."/>
            <person name="Spiezio C."/>
            <person name="Vitali F."/>
            <person name="Cavalieri D."/>
            <person name="Perpetuini G."/>
            <person name="Tofalo R."/>
            <person name="Bonetti A."/>
            <person name="Arita M."/>
            <person name="Mattarelli P."/>
        </authorList>
    </citation>
    <scope>NUCLEOTIDE SEQUENCE [LARGE SCALE GENOMIC DNA]</scope>
    <source>
        <strain evidence="2 5">RST16</strain>
        <strain evidence="3 4">RST8</strain>
    </source>
</reference>
<dbReference type="Pfam" id="PF12728">
    <property type="entry name" value="HTH_17"/>
    <property type="match status" value="1"/>
</dbReference>
<evidence type="ECO:0000259" key="1">
    <source>
        <dbReference type="Pfam" id="PF12728"/>
    </source>
</evidence>
<dbReference type="EMBL" id="RZNZ01000010">
    <property type="protein sequence ID" value="KAA8819554.1"/>
    <property type="molecule type" value="Genomic_DNA"/>
</dbReference>
<accession>A0A5J5E2Y3</accession>
<dbReference type="InterPro" id="IPR010093">
    <property type="entry name" value="SinI_DNA-bd"/>
</dbReference>
<comment type="caution">
    <text evidence="3">The sequence shown here is derived from an EMBL/GenBank/DDBJ whole genome shotgun (WGS) entry which is preliminary data.</text>
</comment>
<dbReference type="Proteomes" id="UP000374630">
    <property type="component" value="Unassembled WGS sequence"/>
</dbReference>
<keyword evidence="5" id="KW-1185">Reference proteome</keyword>
<sequence length="167" mass="18558">MSARSIAKESMTVLPNADDRRQLMDITEALSGLDVEFNSMTAREDFPIATLKVPGRQARPLTPELADALLTVAEQLSRGKAVFIAPYDTKLTTQDAADFLGVSRPTLVKMLEEGDIPFEKVGRHRRVLLADLQRYADDRHRRNLDLLDDLASGENPDDTLGNPLISR</sequence>
<dbReference type="InterPro" id="IPR041657">
    <property type="entry name" value="HTH_17"/>
</dbReference>
<dbReference type="RefSeq" id="WP_150353971.1">
    <property type="nucleotide sequence ID" value="NZ_RZNZ01000010.1"/>
</dbReference>
<dbReference type="InterPro" id="IPR009061">
    <property type="entry name" value="DNA-bd_dom_put_sf"/>
</dbReference>
<dbReference type="EMBL" id="RZOA01000009">
    <property type="protein sequence ID" value="KAA8823438.1"/>
    <property type="molecule type" value="Genomic_DNA"/>
</dbReference>
<organism evidence="3 4">
    <name type="scientific">Bifidobacterium vespertilionis</name>
    <dbReference type="NCBI Taxonomy" id="2562524"/>
    <lineage>
        <taxon>Bacteria</taxon>
        <taxon>Bacillati</taxon>
        <taxon>Actinomycetota</taxon>
        <taxon>Actinomycetes</taxon>
        <taxon>Bifidobacteriales</taxon>
        <taxon>Bifidobacteriaceae</taxon>
        <taxon>Bifidobacterium</taxon>
    </lineage>
</organism>
<name>A0A5J5E2Y3_9BIFI</name>
<dbReference type="OrthoDB" id="26212at2"/>
<evidence type="ECO:0000313" key="4">
    <source>
        <dbReference type="Proteomes" id="UP000345527"/>
    </source>
</evidence>
<evidence type="ECO:0000313" key="2">
    <source>
        <dbReference type="EMBL" id="KAA8819554.1"/>
    </source>
</evidence>
<dbReference type="GO" id="GO:0003677">
    <property type="term" value="F:DNA binding"/>
    <property type="evidence" value="ECO:0007669"/>
    <property type="project" value="UniProtKB-KW"/>
</dbReference>
<gene>
    <name evidence="3" type="ORF">EM848_05725</name>
    <name evidence="2" type="ORF">EMO90_07905</name>
</gene>
<evidence type="ECO:0000313" key="5">
    <source>
        <dbReference type="Proteomes" id="UP000374630"/>
    </source>
</evidence>
<feature type="domain" description="Helix-turn-helix" evidence="1">
    <location>
        <begin position="91"/>
        <end position="139"/>
    </location>
</feature>